<keyword evidence="12" id="KW-1185">Reference proteome</keyword>
<comment type="catalytic activity">
    <reaction evidence="9">
        <text>an all-trans-polyprenyl diphosphate + 4-hydroxybenzoate = a 4-hydroxy-3-(all-trans-polyprenyl)benzoate + diphosphate</text>
        <dbReference type="Rhea" id="RHEA:44504"/>
        <dbReference type="Rhea" id="RHEA-COMP:9514"/>
        <dbReference type="Rhea" id="RHEA-COMP:9564"/>
        <dbReference type="ChEBI" id="CHEBI:17879"/>
        <dbReference type="ChEBI" id="CHEBI:33019"/>
        <dbReference type="ChEBI" id="CHEBI:58914"/>
        <dbReference type="ChEBI" id="CHEBI:78396"/>
        <dbReference type="EC" id="2.5.1.39"/>
    </reaction>
</comment>
<dbReference type="CDD" id="cd13959">
    <property type="entry name" value="PT_UbiA_COQ2"/>
    <property type="match status" value="1"/>
</dbReference>
<dbReference type="InterPro" id="IPR030470">
    <property type="entry name" value="UbiA_prenylTrfase_CS"/>
</dbReference>
<comment type="similarity">
    <text evidence="3 9">Belongs to the UbiA prenyltransferase family.</text>
</comment>
<evidence type="ECO:0000256" key="2">
    <source>
        <dbReference type="ARBA" id="ARBA00004141"/>
    </source>
</evidence>
<dbReference type="GO" id="GO:0006744">
    <property type="term" value="P:ubiquinone biosynthetic process"/>
    <property type="evidence" value="ECO:0007669"/>
    <property type="project" value="UniProtKB-UniRule"/>
</dbReference>
<keyword evidence="9" id="KW-0999">Mitochondrion inner membrane</keyword>
<dbReference type="PANTHER" id="PTHR11048">
    <property type="entry name" value="PRENYLTRANSFERASES"/>
    <property type="match status" value="1"/>
</dbReference>
<dbReference type="FunFam" id="1.20.120.1780:FF:000001">
    <property type="entry name" value="4-hydroxybenzoate octaprenyltransferase"/>
    <property type="match status" value="1"/>
</dbReference>
<keyword evidence="4 9" id="KW-0808">Transferase</keyword>
<reference evidence="11 12" key="1">
    <citation type="submission" date="2018-10" db="EMBL/GenBank/DDBJ databases">
        <title>A high-quality apple genome assembly.</title>
        <authorList>
            <person name="Hu J."/>
        </authorList>
    </citation>
    <scope>NUCLEOTIDE SEQUENCE [LARGE SCALE GENOMIC DNA]</scope>
    <source>
        <strain evidence="12">cv. HFTH1</strain>
        <tissue evidence="11">Young leaf</tissue>
    </source>
</reference>
<dbReference type="InterPro" id="IPR044878">
    <property type="entry name" value="UbiA_sf"/>
</dbReference>
<comment type="caution">
    <text evidence="11">The sequence shown here is derived from an EMBL/GenBank/DDBJ whole genome shotgun (WGS) entry which is preliminary data.</text>
</comment>
<dbReference type="FunFam" id="1.10.357.140:FF:000003">
    <property type="entry name" value="4-hydroxybenzoate polyprenyltransferase, mitochondrial"/>
    <property type="match status" value="1"/>
</dbReference>
<accession>A0A498IST3</accession>
<dbReference type="EMBL" id="RDQH01000337">
    <property type="protein sequence ID" value="RXH84511.1"/>
    <property type="molecule type" value="Genomic_DNA"/>
</dbReference>
<dbReference type="PANTHER" id="PTHR11048:SF28">
    <property type="entry name" value="4-HYDROXYBENZOATE POLYPRENYLTRANSFERASE, MITOCHONDRIAL"/>
    <property type="match status" value="1"/>
</dbReference>
<evidence type="ECO:0000256" key="7">
    <source>
        <dbReference type="ARBA" id="ARBA00023136"/>
    </source>
</evidence>
<evidence type="ECO:0000313" key="12">
    <source>
        <dbReference type="Proteomes" id="UP000290289"/>
    </source>
</evidence>
<feature type="transmembrane region" description="Helical" evidence="9">
    <location>
        <begin position="250"/>
        <end position="267"/>
    </location>
</feature>
<dbReference type="InterPro" id="IPR039653">
    <property type="entry name" value="Prenyltransferase"/>
</dbReference>
<keyword evidence="5 9" id="KW-0812">Transmembrane</keyword>
<dbReference type="Pfam" id="PF01040">
    <property type="entry name" value="UbiA"/>
    <property type="match status" value="1"/>
</dbReference>
<dbReference type="HAMAP" id="MF_01635">
    <property type="entry name" value="UbiA"/>
    <property type="match status" value="1"/>
</dbReference>
<protein>
    <recommendedName>
        <fullName evidence="9">4-hydroxybenzoate polyprenyltransferase, mitochondrial</fullName>
        <shortName evidence="9">4-HB polyprenyltransferase</shortName>
        <ecNumber evidence="9">2.5.1.39</ecNumber>
    </recommendedName>
    <alternativeName>
        <fullName evidence="9">Para-hydroxybenzoate--polyprenyltransferase</fullName>
        <shortName evidence="9">PHB:PPT</shortName>
        <shortName evidence="9">PHB:polyprenyltransferase</shortName>
    </alternativeName>
</protein>
<dbReference type="Proteomes" id="UP000290289">
    <property type="component" value="Chromosome 11"/>
</dbReference>
<evidence type="ECO:0000256" key="8">
    <source>
        <dbReference type="ARBA" id="ARBA00050283"/>
    </source>
</evidence>
<keyword evidence="9" id="KW-0496">Mitochondrion</keyword>
<feature type="transmembrane region" description="Helical" evidence="9">
    <location>
        <begin position="220"/>
        <end position="238"/>
    </location>
</feature>
<dbReference type="InterPro" id="IPR000537">
    <property type="entry name" value="UbiA_prenyltransferase"/>
</dbReference>
<keyword evidence="7 9" id="KW-0472">Membrane</keyword>
<evidence type="ECO:0000256" key="5">
    <source>
        <dbReference type="ARBA" id="ARBA00022692"/>
    </source>
</evidence>
<keyword evidence="9" id="KW-0831">Ubiquinone biosynthesis</keyword>
<evidence type="ECO:0000256" key="10">
    <source>
        <dbReference type="SAM" id="MobiDB-lite"/>
    </source>
</evidence>
<dbReference type="GO" id="GO:0102930">
    <property type="term" value="F:4-hydroxybenzoate geranyltransferase activity"/>
    <property type="evidence" value="ECO:0007669"/>
    <property type="project" value="UniProtKB-EC"/>
</dbReference>
<dbReference type="STRING" id="3750.A0A498IST3"/>
<comment type="cofactor">
    <cofactor evidence="1 9">
        <name>Mg(2+)</name>
        <dbReference type="ChEBI" id="CHEBI:18420"/>
    </cofactor>
</comment>
<dbReference type="GO" id="GO:0005743">
    <property type="term" value="C:mitochondrial inner membrane"/>
    <property type="evidence" value="ECO:0007669"/>
    <property type="project" value="UniProtKB-SubCell"/>
</dbReference>
<proteinExistence type="inferred from homology"/>
<evidence type="ECO:0000256" key="6">
    <source>
        <dbReference type="ARBA" id="ARBA00022989"/>
    </source>
</evidence>
<evidence type="ECO:0000256" key="4">
    <source>
        <dbReference type="ARBA" id="ARBA00022679"/>
    </source>
</evidence>
<evidence type="ECO:0000256" key="3">
    <source>
        <dbReference type="ARBA" id="ARBA00005985"/>
    </source>
</evidence>
<feature type="transmembrane region" description="Helical" evidence="9">
    <location>
        <begin position="273"/>
        <end position="294"/>
    </location>
</feature>
<organism evidence="11 12">
    <name type="scientific">Malus domestica</name>
    <name type="common">Apple</name>
    <name type="synonym">Pyrus malus</name>
    <dbReference type="NCBI Taxonomy" id="3750"/>
    <lineage>
        <taxon>Eukaryota</taxon>
        <taxon>Viridiplantae</taxon>
        <taxon>Streptophyta</taxon>
        <taxon>Embryophyta</taxon>
        <taxon>Tracheophyta</taxon>
        <taxon>Spermatophyta</taxon>
        <taxon>Magnoliopsida</taxon>
        <taxon>eudicotyledons</taxon>
        <taxon>Gunneridae</taxon>
        <taxon>Pentapetalae</taxon>
        <taxon>rosids</taxon>
        <taxon>fabids</taxon>
        <taxon>Rosales</taxon>
        <taxon>Rosaceae</taxon>
        <taxon>Amygdaloideae</taxon>
        <taxon>Maleae</taxon>
        <taxon>Malus</taxon>
    </lineage>
</organism>
<dbReference type="UniPathway" id="UPA00232"/>
<feature type="transmembrane region" description="Helical" evidence="9">
    <location>
        <begin position="321"/>
        <end position="350"/>
    </location>
</feature>
<evidence type="ECO:0000256" key="9">
    <source>
        <dbReference type="HAMAP-Rule" id="MF_03189"/>
    </source>
</evidence>
<comment type="pathway">
    <text evidence="9">Cofactor biosynthesis; ubiquinone biosynthesis.</text>
</comment>
<dbReference type="EC" id="2.5.1.39" evidence="9"/>
<keyword evidence="9" id="KW-0414">Isoprene biosynthesis</keyword>
<comment type="function">
    <text evidence="9">Catalyzes the prenylation of para-hydroxybenzoate (PHB) with an all-trans polyprenyl group. Mediates the second step in the final reaction sequence of coenzyme Q (CoQ) biosynthesis, which is the condensation of the polyisoprenoid side chain with PHB, generating the first membrane-bound Q intermediate.</text>
</comment>
<feature type="region of interest" description="Disordered" evidence="10">
    <location>
        <begin position="77"/>
        <end position="98"/>
    </location>
</feature>
<gene>
    <name evidence="11" type="ORF">DVH24_032795</name>
</gene>
<comment type="subcellular location">
    <subcellularLocation>
        <location evidence="2">Membrane</location>
        <topology evidence="2">Multi-pass membrane protein</topology>
    </subcellularLocation>
    <subcellularLocation>
        <location evidence="9">Mitochondrion inner membrane</location>
        <topology evidence="9">Multi-pass membrane protein</topology>
        <orientation evidence="9">Matrix side</orientation>
    </subcellularLocation>
</comment>
<feature type="transmembrane region" description="Helical" evidence="9">
    <location>
        <begin position="370"/>
        <end position="390"/>
    </location>
</feature>
<evidence type="ECO:0000313" key="11">
    <source>
        <dbReference type="EMBL" id="RXH84511.1"/>
    </source>
</evidence>
<keyword evidence="6 9" id="KW-1133">Transmembrane helix</keyword>
<dbReference type="NCBIfam" id="TIGR01474">
    <property type="entry name" value="ubiA_proteo"/>
    <property type="match status" value="1"/>
</dbReference>
<dbReference type="PROSITE" id="PS00943">
    <property type="entry name" value="UBIA"/>
    <property type="match status" value="1"/>
</dbReference>
<evidence type="ECO:0000256" key="1">
    <source>
        <dbReference type="ARBA" id="ARBA00001946"/>
    </source>
</evidence>
<comment type="catalytic activity">
    <reaction evidence="8">
        <text>4-hydroxybenzoate + (2E)-geranyl diphosphate = 3-geranyl-4-hydroxybenzoate + diphosphate</text>
        <dbReference type="Rhea" id="RHEA:27854"/>
        <dbReference type="ChEBI" id="CHEBI:17879"/>
        <dbReference type="ChEBI" id="CHEBI:33019"/>
        <dbReference type="ChEBI" id="CHEBI:58057"/>
        <dbReference type="ChEBI" id="CHEBI:60878"/>
        <dbReference type="EC" id="2.5.1.93"/>
    </reaction>
</comment>
<dbReference type="Gene3D" id="1.20.120.1780">
    <property type="entry name" value="UbiA prenyltransferase"/>
    <property type="match status" value="1"/>
</dbReference>
<feature type="transmembrane region" description="Helical" evidence="9">
    <location>
        <begin position="192"/>
        <end position="214"/>
    </location>
</feature>
<dbReference type="Gene3D" id="1.10.357.140">
    <property type="entry name" value="UbiA prenyltransferase"/>
    <property type="match status" value="1"/>
</dbReference>
<dbReference type="GO" id="GO:0008299">
    <property type="term" value="P:isoprenoid biosynthetic process"/>
    <property type="evidence" value="ECO:0007669"/>
    <property type="project" value="UniProtKB-UniRule"/>
</dbReference>
<sequence length="493" mass="55078">MESLVVSLKPSRSLSGTLFAASSYHPISTTTTTTATSNPSPYRYPNARRLGSFSQRHCRRDTSSHFDFDLRLRSYISSSSSPSTMPKKGGNQTSGDENNKAEGSWIDLYLPMQAQPYAKLARLDKPIGTWLFAWPSLWSTALAASPGQLPDIMMLILFGFGALFTRGASCTINDLLDRDIDGKVERTKSRPLASGVLTPFQGISFLGFQLLLVLGTLLQVNNYSCVLGVSSWFLIFTYPLMKRLTYWPQAYLGLMINWGALLGWATVKGSIDPVIVLPLYFSAVCWTLVYDTIYAHQDKEDDLKVGVKSTALKFGDSTKKWITGFGIVCLSSLALSGYNAGIGYCLFYNFLYFSNFFSFTTSSHPNLATIYGAGWPYYAFLGVAFGQLAWQISTVNLSSSADCNRKYICVEQVVWRYYVHRNPIWTTFIIRRLVMSSNNSNLEFFTDAVRHSLALFSYIGKKVARSSKSRTQMRASMFSSIGKKVARSSMFML</sequence>
<dbReference type="AlphaFoldDB" id="A0A498IST3"/>
<dbReference type="GO" id="GO:0008412">
    <property type="term" value="F:4-hydroxybenzoate polyprenyltransferase activity"/>
    <property type="evidence" value="ECO:0007669"/>
    <property type="project" value="UniProtKB-EC"/>
</dbReference>
<name>A0A498IST3_MALDO</name>
<dbReference type="InterPro" id="IPR006370">
    <property type="entry name" value="HB_polyprenyltransferase-like"/>
</dbReference>